<dbReference type="Pfam" id="PF02563">
    <property type="entry name" value="Poly_export"/>
    <property type="match status" value="1"/>
</dbReference>
<dbReference type="RefSeq" id="WP_257575421.1">
    <property type="nucleotide sequence ID" value="NZ_CP079203.1"/>
</dbReference>
<evidence type="ECO:0000256" key="1">
    <source>
        <dbReference type="ARBA" id="ARBA00022729"/>
    </source>
</evidence>
<dbReference type="InterPro" id="IPR049712">
    <property type="entry name" value="Poly_export"/>
</dbReference>
<accession>A0ABU5LPH1</accession>
<dbReference type="InterPro" id="IPR019554">
    <property type="entry name" value="Soluble_ligand-bd"/>
</dbReference>
<evidence type="ECO:0000313" key="5">
    <source>
        <dbReference type="EMBL" id="MDZ7281834.1"/>
    </source>
</evidence>
<feature type="domain" description="Polysaccharide export protein N-terminal" evidence="3">
    <location>
        <begin position="36"/>
        <end position="109"/>
    </location>
</feature>
<evidence type="ECO:0000313" key="6">
    <source>
        <dbReference type="Proteomes" id="UP001292182"/>
    </source>
</evidence>
<gene>
    <name evidence="5" type="ORF">N4G62_07320</name>
</gene>
<organism evidence="5 6">
    <name type="scientific">Sphingomonas sanguinis</name>
    <dbReference type="NCBI Taxonomy" id="33051"/>
    <lineage>
        <taxon>Bacteria</taxon>
        <taxon>Pseudomonadati</taxon>
        <taxon>Pseudomonadota</taxon>
        <taxon>Alphaproteobacteria</taxon>
        <taxon>Sphingomonadales</taxon>
        <taxon>Sphingomonadaceae</taxon>
        <taxon>Sphingomonas</taxon>
    </lineage>
</organism>
<reference evidence="6" key="1">
    <citation type="submission" date="2023-07" db="EMBL/GenBank/DDBJ databases">
        <title>Whole genome sequence analysis of rice epiphytic Sphingomonas sanguinis OsEp_Plm_15B2.</title>
        <authorList>
            <person name="Sahu K.P."/>
            <person name="Asharani P."/>
            <person name="Reddy B."/>
            <person name="Kumar A."/>
        </authorList>
    </citation>
    <scope>NUCLEOTIDE SEQUENCE [LARGE SCALE GENOMIC DNA]</scope>
    <source>
        <strain evidence="6">OsEp_Plm_15B2</strain>
    </source>
</reference>
<dbReference type="InterPro" id="IPR003715">
    <property type="entry name" value="Poly_export_N"/>
</dbReference>
<name>A0ABU5LPH1_9SPHN</name>
<comment type="caution">
    <text evidence="5">The sequence shown here is derived from an EMBL/GenBank/DDBJ whole genome shotgun (WGS) entry which is preliminary data.</text>
</comment>
<dbReference type="PANTHER" id="PTHR33619">
    <property type="entry name" value="POLYSACCHARIDE EXPORT PROTEIN GFCE-RELATED"/>
    <property type="match status" value="1"/>
</dbReference>
<evidence type="ECO:0000259" key="4">
    <source>
        <dbReference type="Pfam" id="PF10531"/>
    </source>
</evidence>
<evidence type="ECO:0000256" key="2">
    <source>
        <dbReference type="SAM" id="SignalP"/>
    </source>
</evidence>
<keyword evidence="6" id="KW-1185">Reference proteome</keyword>
<dbReference type="PANTHER" id="PTHR33619:SF3">
    <property type="entry name" value="POLYSACCHARIDE EXPORT PROTEIN GFCE-RELATED"/>
    <property type="match status" value="1"/>
</dbReference>
<evidence type="ECO:0000259" key="3">
    <source>
        <dbReference type="Pfam" id="PF02563"/>
    </source>
</evidence>
<dbReference type="Gene3D" id="3.30.1950.10">
    <property type="entry name" value="wza like domain"/>
    <property type="match status" value="1"/>
</dbReference>
<keyword evidence="1 2" id="KW-0732">Signal</keyword>
<feature type="chain" id="PRO_5046551506" evidence="2">
    <location>
        <begin position="21"/>
        <end position="188"/>
    </location>
</feature>
<protein>
    <submittedName>
        <fullName evidence="5">Polysaccharide export protein</fullName>
    </submittedName>
</protein>
<feature type="domain" description="Soluble ligand binding" evidence="4">
    <location>
        <begin position="116"/>
        <end position="162"/>
    </location>
</feature>
<feature type="signal peptide" evidence="2">
    <location>
        <begin position="1"/>
        <end position="20"/>
    </location>
</feature>
<proteinExistence type="predicted"/>
<dbReference type="Pfam" id="PF10531">
    <property type="entry name" value="SLBB"/>
    <property type="match status" value="1"/>
</dbReference>
<dbReference type="Proteomes" id="UP001292182">
    <property type="component" value="Unassembled WGS sequence"/>
</dbReference>
<dbReference type="EMBL" id="JAOBTW010000007">
    <property type="protein sequence ID" value="MDZ7281834.1"/>
    <property type="molecule type" value="Genomic_DNA"/>
</dbReference>
<sequence>MALTLVAALMLAACSTPAVALQDAGRVSATPESSFQDDYKLGVGDKIRIIVYNEESMSGEFQVNASGKIALPLIGDVQAMGKTTAELAQAVTASLAAGYLRDPRVSVEVLTYRPYFILGEVKTPAQYPYVNGMTVTNAIATAGGFTPRAAQKKVYIRRSGEDREKVYDLTPDLRVYPGDTIRLGERFF</sequence>